<dbReference type="AlphaFoldDB" id="A0A978V9R2"/>
<dbReference type="Gene3D" id="1.10.246.20">
    <property type="entry name" value="Coactivator CBP, KIX domain"/>
    <property type="match status" value="1"/>
</dbReference>
<organism evidence="2 3">
    <name type="scientific">Ziziphus jujuba var. spinosa</name>
    <dbReference type="NCBI Taxonomy" id="714518"/>
    <lineage>
        <taxon>Eukaryota</taxon>
        <taxon>Viridiplantae</taxon>
        <taxon>Streptophyta</taxon>
        <taxon>Embryophyta</taxon>
        <taxon>Tracheophyta</taxon>
        <taxon>Spermatophyta</taxon>
        <taxon>Magnoliopsida</taxon>
        <taxon>eudicotyledons</taxon>
        <taxon>Gunneridae</taxon>
        <taxon>Pentapetalae</taxon>
        <taxon>rosids</taxon>
        <taxon>fabids</taxon>
        <taxon>Rosales</taxon>
        <taxon>Rhamnaceae</taxon>
        <taxon>Paliureae</taxon>
        <taxon>Ziziphus</taxon>
    </lineage>
</organism>
<evidence type="ECO:0000313" key="2">
    <source>
        <dbReference type="EMBL" id="KAH7524647.1"/>
    </source>
</evidence>
<proteinExistence type="predicted"/>
<name>A0A978V9R2_ZIZJJ</name>
<accession>A0A978V9R2</accession>
<reference evidence="2" key="1">
    <citation type="journal article" date="2021" name="Front. Plant Sci.">
        <title>Chromosome-Scale Genome Assembly for Chinese Sour Jujube and Insights Into Its Genome Evolution and Domestication Signature.</title>
        <authorList>
            <person name="Shen L.-Y."/>
            <person name="Luo H."/>
            <person name="Wang X.-L."/>
            <person name="Wang X.-M."/>
            <person name="Qiu X.-J."/>
            <person name="Liu H."/>
            <person name="Zhou S.-S."/>
            <person name="Jia K.-H."/>
            <person name="Nie S."/>
            <person name="Bao Y.-T."/>
            <person name="Zhang R.-G."/>
            <person name="Yun Q.-Z."/>
            <person name="Chai Y.-H."/>
            <person name="Lu J.-Y."/>
            <person name="Li Y."/>
            <person name="Zhao S.-W."/>
            <person name="Mao J.-F."/>
            <person name="Jia S.-G."/>
            <person name="Mao Y.-M."/>
        </authorList>
    </citation>
    <scope>NUCLEOTIDE SEQUENCE</scope>
    <source>
        <strain evidence="2">AT0</strain>
        <tissue evidence="2">Leaf</tissue>
    </source>
</reference>
<protein>
    <recommendedName>
        <fullName evidence="4">Histone acetyltransferase</fullName>
    </recommendedName>
</protein>
<dbReference type="GO" id="GO:0003712">
    <property type="term" value="F:transcription coregulator activity"/>
    <property type="evidence" value="ECO:0007669"/>
    <property type="project" value="InterPro"/>
</dbReference>
<sequence length="412" mass="45819">MPRPGPRPYECVRRAWHSDRHQPIRGSLIKEIFRVANEIHSSATKKNKEWQEKLPIVVLKAEEIMYSKANSEAEYMDLKTLWDRANDAINTIIRLDESTETGEFLQPCIEAALNLGCTPRRASRSQRNSNPTCYLSTNTSEVPIGSPNMVENVAHGDYGISSLYMSHGSSFVKPSTMNPTHLSSGTGIPVVENSECSGIKLTYASENVPPKYDQLVAKENYAVSNSFSAYPLYYGNCHQFGELQLDFGVLPKSFSNPLEPAERGIVTNLVCDKDASKKKNAQTNVTDGLENPCTTGCDLSLRLGPFSLPPCPDVGNNRPQDVKDGGFQGGIKFSHQSSELDKDFRSFQRANAYAPLGSCSSRWNLEGGYMTVEDKMRKRKAGLDHLMEDQQFCLQPKLRFSHLTGSMRNAGM</sequence>
<dbReference type="EMBL" id="JAEACU010000006">
    <property type="protein sequence ID" value="KAH7524647.1"/>
    <property type="molecule type" value="Genomic_DNA"/>
</dbReference>
<evidence type="ECO:0008006" key="4">
    <source>
        <dbReference type="Google" id="ProtNLM"/>
    </source>
</evidence>
<dbReference type="GO" id="GO:0006355">
    <property type="term" value="P:regulation of DNA-templated transcription"/>
    <property type="evidence" value="ECO:0007669"/>
    <property type="project" value="InterPro"/>
</dbReference>
<dbReference type="OrthoDB" id="1937968at2759"/>
<dbReference type="InterPro" id="IPR036529">
    <property type="entry name" value="KIX_dom_sf"/>
</dbReference>
<comment type="caution">
    <text evidence="2">The sequence shown here is derived from an EMBL/GenBank/DDBJ whole genome shotgun (WGS) entry which is preliminary data.</text>
</comment>
<evidence type="ECO:0000313" key="3">
    <source>
        <dbReference type="Proteomes" id="UP000813462"/>
    </source>
</evidence>
<dbReference type="PANTHER" id="PTHR35300:SF5">
    <property type="entry name" value="HISTONE ACETYLTRANSFERASE"/>
    <property type="match status" value="1"/>
</dbReference>
<dbReference type="PANTHER" id="PTHR35300">
    <property type="entry name" value="COACTIVATOR CBP, KIX DOMAIN-CONTAINING PROTEIN-RELATED"/>
    <property type="match status" value="1"/>
</dbReference>
<dbReference type="Proteomes" id="UP000813462">
    <property type="component" value="Unassembled WGS sequence"/>
</dbReference>
<keyword evidence="1" id="KW-0539">Nucleus</keyword>
<gene>
    <name evidence="2" type="ORF">FEM48_Zijuj06G0141800</name>
</gene>
<evidence type="ECO:0000256" key="1">
    <source>
        <dbReference type="ARBA" id="ARBA00023242"/>
    </source>
</evidence>